<name>A0A2T4UEV5_9ACTN</name>
<dbReference type="InterPro" id="IPR035940">
    <property type="entry name" value="CAP_sf"/>
</dbReference>
<accession>A0A2T4UEV5</accession>
<dbReference type="CDD" id="cd05379">
    <property type="entry name" value="CAP_bacterial"/>
    <property type="match status" value="1"/>
</dbReference>
<evidence type="ECO:0000259" key="3">
    <source>
        <dbReference type="Pfam" id="PF00188"/>
    </source>
</evidence>
<dbReference type="OrthoDB" id="68195at2"/>
<proteinExistence type="predicted"/>
<feature type="chain" id="PRO_5015585866" description="SCP domain-containing protein" evidence="2">
    <location>
        <begin position="31"/>
        <end position="235"/>
    </location>
</feature>
<sequence>MPKLPRTSRAAVICALVASAAALLPSPARAADAILPSLPICLDTVVLPPIGTCVPAPTPTPSPTPAPEEPAPTPPASPGRCADRNLQPTAATIARVERATLCLLNRERTKRGRARLRAQPTLAGVADRYAAQMVREGFFAHVSPAGTTMLARIRRTGYLEGDIARWSVGENLAWGTGRISTPARIVKAWMASPGHKRNILDRSYREIGVGVVLGVPEDPSRGATYVTEFGHRVRR</sequence>
<evidence type="ECO:0000256" key="2">
    <source>
        <dbReference type="SAM" id="SignalP"/>
    </source>
</evidence>
<dbReference type="Proteomes" id="UP000240739">
    <property type="component" value="Unassembled WGS sequence"/>
</dbReference>
<feature type="region of interest" description="Disordered" evidence="1">
    <location>
        <begin position="56"/>
        <end position="84"/>
    </location>
</feature>
<organism evidence="4 5">
    <name type="scientific">Paraconexibacter algicola</name>
    <dbReference type="NCBI Taxonomy" id="2133960"/>
    <lineage>
        <taxon>Bacteria</taxon>
        <taxon>Bacillati</taxon>
        <taxon>Actinomycetota</taxon>
        <taxon>Thermoleophilia</taxon>
        <taxon>Solirubrobacterales</taxon>
        <taxon>Paraconexibacteraceae</taxon>
        <taxon>Paraconexibacter</taxon>
    </lineage>
</organism>
<comment type="caution">
    <text evidence="4">The sequence shown here is derived from an EMBL/GenBank/DDBJ whole genome shotgun (WGS) entry which is preliminary data.</text>
</comment>
<dbReference type="EMBL" id="PYYB01000002">
    <property type="protein sequence ID" value="PTL56318.1"/>
    <property type="molecule type" value="Genomic_DNA"/>
</dbReference>
<feature type="compositionally biased region" description="Pro residues" evidence="1">
    <location>
        <begin position="56"/>
        <end position="77"/>
    </location>
</feature>
<gene>
    <name evidence="4" type="ORF">C7Y72_15205</name>
</gene>
<reference evidence="4 5" key="1">
    <citation type="submission" date="2018-03" db="EMBL/GenBank/DDBJ databases">
        <title>Aquarubrobacter algicola gen. nov., sp. nov., a novel actinobacterium isolated from shallow eutrophic lake during the end of cyanobacterial harmful algal blooms.</title>
        <authorList>
            <person name="Chun S.J."/>
        </authorList>
    </citation>
    <scope>NUCLEOTIDE SEQUENCE [LARGE SCALE GENOMIC DNA]</scope>
    <source>
        <strain evidence="4 5">Seoho-28</strain>
    </source>
</reference>
<dbReference type="Gene3D" id="3.40.33.10">
    <property type="entry name" value="CAP"/>
    <property type="match status" value="1"/>
</dbReference>
<dbReference type="SUPFAM" id="SSF55797">
    <property type="entry name" value="PR-1-like"/>
    <property type="match status" value="1"/>
</dbReference>
<evidence type="ECO:0000256" key="1">
    <source>
        <dbReference type="SAM" id="MobiDB-lite"/>
    </source>
</evidence>
<dbReference type="PANTHER" id="PTHR31157">
    <property type="entry name" value="SCP DOMAIN-CONTAINING PROTEIN"/>
    <property type="match status" value="1"/>
</dbReference>
<dbReference type="RefSeq" id="WP_107570037.1">
    <property type="nucleotide sequence ID" value="NZ_PYYB01000002.1"/>
</dbReference>
<dbReference type="Pfam" id="PF00188">
    <property type="entry name" value="CAP"/>
    <property type="match status" value="1"/>
</dbReference>
<evidence type="ECO:0000313" key="4">
    <source>
        <dbReference type="EMBL" id="PTL56318.1"/>
    </source>
</evidence>
<evidence type="ECO:0000313" key="5">
    <source>
        <dbReference type="Proteomes" id="UP000240739"/>
    </source>
</evidence>
<feature type="signal peptide" evidence="2">
    <location>
        <begin position="1"/>
        <end position="30"/>
    </location>
</feature>
<protein>
    <recommendedName>
        <fullName evidence="3">SCP domain-containing protein</fullName>
    </recommendedName>
</protein>
<keyword evidence="2" id="KW-0732">Signal</keyword>
<keyword evidence="5" id="KW-1185">Reference proteome</keyword>
<dbReference type="PANTHER" id="PTHR31157:SF1">
    <property type="entry name" value="SCP DOMAIN-CONTAINING PROTEIN"/>
    <property type="match status" value="1"/>
</dbReference>
<feature type="domain" description="SCP" evidence="3">
    <location>
        <begin position="103"/>
        <end position="212"/>
    </location>
</feature>
<dbReference type="InterPro" id="IPR014044">
    <property type="entry name" value="CAP_dom"/>
</dbReference>
<dbReference type="AlphaFoldDB" id="A0A2T4UEV5"/>